<dbReference type="InterPro" id="IPR043128">
    <property type="entry name" value="Rev_trsase/Diguanyl_cyclase"/>
</dbReference>
<keyword evidence="4" id="KW-0812">Transmembrane</keyword>
<keyword evidence="7" id="KW-1185">Reference proteome</keyword>
<name>W9UV70_9GAMM</name>
<accession>W9UV70</accession>
<protein>
    <recommendedName>
        <fullName evidence="2">diguanylate cyclase</fullName>
        <ecNumber evidence="2">2.7.7.65</ecNumber>
    </recommendedName>
</protein>
<sequence>MRQPISIIILGALSSFLLLFSVLAWMSYDRTLKTTTLLSDISQTALPNMHNAMTLNMGILEIPYLNEQLAQANSQAMRRIVHQEILNVSARIEQHLLDNKQGNLDVKFQLIVDELANLNALVQHKLNLAVIIQQYETELYRYHSEALTLANGSPDLSIWLMHFSSVVTQANRSLGLTGLQDLRNMRAQLLGMLDEQHLLIQSLDPSVRKFAETYTLTLNHLLMADNGVIALRTEQLRVAGRVAGRSNFIRSLVSEFIKETDYEMLTLQQSLRGHIAANTQVAEKDARVFLLVFCIAFCFIVGSIVFLKVRVLNRLAYLKDKVLAQVGGQPNVIQINGNDEIADLAGAFNYYALKAKEHNEKVEKLSLTDALTGIGNRRAFDEALKHDIELSVALDTPICILMIDVDYFKNYNDFYGHQAGDECLRKIARVLQYTVTRKQDFVARYGGEEFICILQNTDRNAAKQVAQRILQAIEALNIEHKTSQIAQHITVSIGISCRESGEGVKVDGVIKEADKALYQAKAEGRNRVVLREISVGLAVR</sequence>
<dbReference type="PATRIC" id="fig|1229521.3.peg.2087"/>
<dbReference type="PROSITE" id="PS50887">
    <property type="entry name" value="GGDEF"/>
    <property type="match status" value="1"/>
</dbReference>
<dbReference type="FunFam" id="3.30.70.270:FF:000001">
    <property type="entry name" value="Diguanylate cyclase domain protein"/>
    <property type="match status" value="1"/>
</dbReference>
<reference evidence="7" key="1">
    <citation type="submission" date="2012-11" db="EMBL/GenBank/DDBJ databases">
        <authorList>
            <person name="Singh A."/>
            <person name="Pinnaka A.K."/>
            <person name="Vaidya B."/>
        </authorList>
    </citation>
    <scope>NUCLEOTIDE SEQUENCE [LARGE SCALE GENOMIC DNA]</scope>
    <source>
        <strain evidence="7">AK23</strain>
    </source>
</reference>
<dbReference type="InterPro" id="IPR029787">
    <property type="entry name" value="Nucleotide_cyclase"/>
</dbReference>
<dbReference type="SUPFAM" id="SSF55073">
    <property type="entry name" value="Nucleotide cyclase"/>
    <property type="match status" value="1"/>
</dbReference>
<dbReference type="CDD" id="cd01949">
    <property type="entry name" value="GGDEF"/>
    <property type="match status" value="1"/>
</dbReference>
<dbReference type="GO" id="GO:1902201">
    <property type="term" value="P:negative regulation of bacterial-type flagellum-dependent cell motility"/>
    <property type="evidence" value="ECO:0007669"/>
    <property type="project" value="TreeGrafter"/>
</dbReference>
<dbReference type="GO" id="GO:0005886">
    <property type="term" value="C:plasma membrane"/>
    <property type="evidence" value="ECO:0007669"/>
    <property type="project" value="TreeGrafter"/>
</dbReference>
<dbReference type="SMART" id="SM00267">
    <property type="entry name" value="GGDEF"/>
    <property type="match status" value="1"/>
</dbReference>
<dbReference type="EC" id="2.7.7.65" evidence="2"/>
<feature type="transmembrane region" description="Helical" evidence="4">
    <location>
        <begin position="288"/>
        <end position="309"/>
    </location>
</feature>
<comment type="catalytic activity">
    <reaction evidence="3">
        <text>2 GTP = 3',3'-c-di-GMP + 2 diphosphate</text>
        <dbReference type="Rhea" id="RHEA:24898"/>
        <dbReference type="ChEBI" id="CHEBI:33019"/>
        <dbReference type="ChEBI" id="CHEBI:37565"/>
        <dbReference type="ChEBI" id="CHEBI:58805"/>
        <dbReference type="EC" id="2.7.7.65"/>
    </reaction>
</comment>
<evidence type="ECO:0000256" key="3">
    <source>
        <dbReference type="ARBA" id="ARBA00034247"/>
    </source>
</evidence>
<dbReference type="PANTHER" id="PTHR45138">
    <property type="entry name" value="REGULATORY COMPONENTS OF SENSORY TRANSDUCTION SYSTEM"/>
    <property type="match status" value="1"/>
</dbReference>
<evidence type="ECO:0000256" key="4">
    <source>
        <dbReference type="SAM" id="Phobius"/>
    </source>
</evidence>
<dbReference type="AlphaFoldDB" id="W9UV70"/>
<dbReference type="InterPro" id="IPR000160">
    <property type="entry name" value="GGDEF_dom"/>
</dbReference>
<dbReference type="Gene3D" id="6.10.340.10">
    <property type="match status" value="1"/>
</dbReference>
<comment type="caution">
    <text evidence="6">The sequence shown here is derived from an EMBL/GenBank/DDBJ whole genome shotgun (WGS) entry which is preliminary data.</text>
</comment>
<dbReference type="OrthoDB" id="5756373at2"/>
<dbReference type="InterPro" id="IPR050469">
    <property type="entry name" value="Diguanylate_Cyclase"/>
</dbReference>
<dbReference type="NCBIfam" id="TIGR00254">
    <property type="entry name" value="GGDEF"/>
    <property type="match status" value="1"/>
</dbReference>
<evidence type="ECO:0000256" key="2">
    <source>
        <dbReference type="ARBA" id="ARBA00012528"/>
    </source>
</evidence>
<evidence type="ECO:0000256" key="1">
    <source>
        <dbReference type="ARBA" id="ARBA00001946"/>
    </source>
</evidence>
<reference evidence="6 7" key="2">
    <citation type="journal article" date="2015" name="Syst. Appl. Microbiol.">
        <title>Nitrincola nitratireducens sp. nov. isolated from a haloalkaline crater lake.</title>
        <authorList>
            <person name="Singh A."/>
            <person name="Vaidya B."/>
            <person name="Tanuku N.R."/>
            <person name="Pinnaka A.K."/>
        </authorList>
    </citation>
    <scope>NUCLEOTIDE SEQUENCE [LARGE SCALE GENOMIC DNA]</scope>
    <source>
        <strain evidence="6 7">AK23</strain>
    </source>
</reference>
<dbReference type="GO" id="GO:0052621">
    <property type="term" value="F:diguanylate cyclase activity"/>
    <property type="evidence" value="ECO:0007669"/>
    <property type="project" value="UniProtKB-EC"/>
</dbReference>
<keyword evidence="4" id="KW-0472">Membrane</keyword>
<dbReference type="STRING" id="1229521.D791_02062"/>
<organism evidence="6 7">
    <name type="scientific">Nitrincola nitratireducens</name>
    <dbReference type="NCBI Taxonomy" id="1229521"/>
    <lineage>
        <taxon>Bacteria</taxon>
        <taxon>Pseudomonadati</taxon>
        <taxon>Pseudomonadota</taxon>
        <taxon>Gammaproteobacteria</taxon>
        <taxon>Oceanospirillales</taxon>
        <taxon>Oceanospirillaceae</taxon>
        <taxon>Nitrincola</taxon>
    </lineage>
</organism>
<evidence type="ECO:0000259" key="5">
    <source>
        <dbReference type="PROSITE" id="PS50887"/>
    </source>
</evidence>
<dbReference type="GO" id="GO:0043709">
    <property type="term" value="P:cell adhesion involved in single-species biofilm formation"/>
    <property type="evidence" value="ECO:0007669"/>
    <property type="project" value="TreeGrafter"/>
</dbReference>
<dbReference type="Gene3D" id="3.30.70.270">
    <property type="match status" value="1"/>
</dbReference>
<feature type="domain" description="GGDEF" evidence="5">
    <location>
        <begin position="396"/>
        <end position="533"/>
    </location>
</feature>
<keyword evidence="4" id="KW-1133">Transmembrane helix</keyword>
<evidence type="ECO:0000313" key="7">
    <source>
        <dbReference type="Proteomes" id="UP000019464"/>
    </source>
</evidence>
<dbReference type="RefSeq" id="WP_051514385.1">
    <property type="nucleotide sequence ID" value="NZ_AONB01000009.1"/>
</dbReference>
<evidence type="ECO:0000313" key="6">
    <source>
        <dbReference type="EMBL" id="EXJ10964.1"/>
    </source>
</evidence>
<dbReference type="PANTHER" id="PTHR45138:SF9">
    <property type="entry name" value="DIGUANYLATE CYCLASE DGCM-RELATED"/>
    <property type="match status" value="1"/>
</dbReference>
<dbReference type="Pfam" id="PF00990">
    <property type="entry name" value="GGDEF"/>
    <property type="match status" value="1"/>
</dbReference>
<proteinExistence type="predicted"/>
<dbReference type="Proteomes" id="UP000019464">
    <property type="component" value="Unassembled WGS sequence"/>
</dbReference>
<gene>
    <name evidence="6" type="primary">cph2_6</name>
    <name evidence="6" type="ORF">D791_02062</name>
</gene>
<comment type="cofactor">
    <cofactor evidence="1">
        <name>Mg(2+)</name>
        <dbReference type="ChEBI" id="CHEBI:18420"/>
    </cofactor>
</comment>
<dbReference type="EMBL" id="AONB01000009">
    <property type="protein sequence ID" value="EXJ10964.1"/>
    <property type="molecule type" value="Genomic_DNA"/>
</dbReference>